<gene>
    <name evidence="2" type="ORF">OIDMADRAFT_47908</name>
</gene>
<name>A0A0C3D9L7_OIDMZ</name>
<feature type="region of interest" description="Disordered" evidence="1">
    <location>
        <begin position="431"/>
        <end position="453"/>
    </location>
</feature>
<dbReference type="OrthoDB" id="3600198at2759"/>
<dbReference type="STRING" id="913774.A0A0C3D9L7"/>
<dbReference type="Proteomes" id="UP000054321">
    <property type="component" value="Unassembled WGS sequence"/>
</dbReference>
<evidence type="ECO:0000256" key="1">
    <source>
        <dbReference type="SAM" id="MobiDB-lite"/>
    </source>
</evidence>
<dbReference type="InParanoid" id="A0A0C3D9L7"/>
<dbReference type="AlphaFoldDB" id="A0A0C3D9L7"/>
<feature type="region of interest" description="Disordered" evidence="1">
    <location>
        <begin position="627"/>
        <end position="647"/>
    </location>
</feature>
<keyword evidence="3" id="KW-1185">Reference proteome</keyword>
<dbReference type="EMBL" id="KN832870">
    <property type="protein sequence ID" value="KIN08034.1"/>
    <property type="molecule type" value="Genomic_DNA"/>
</dbReference>
<feature type="compositionally biased region" description="Low complexity" evidence="1">
    <location>
        <begin position="433"/>
        <end position="446"/>
    </location>
</feature>
<evidence type="ECO:0000313" key="2">
    <source>
        <dbReference type="EMBL" id="KIN08034.1"/>
    </source>
</evidence>
<feature type="compositionally biased region" description="Polar residues" evidence="1">
    <location>
        <begin position="68"/>
        <end position="86"/>
    </location>
</feature>
<dbReference type="HOGENOM" id="CLU_361336_0_0_1"/>
<proteinExistence type="predicted"/>
<feature type="region of interest" description="Disordered" evidence="1">
    <location>
        <begin position="300"/>
        <end position="328"/>
    </location>
</feature>
<reference evidence="2 3" key="1">
    <citation type="submission" date="2014-04" db="EMBL/GenBank/DDBJ databases">
        <authorList>
            <consortium name="DOE Joint Genome Institute"/>
            <person name="Kuo A."/>
            <person name="Martino E."/>
            <person name="Perotto S."/>
            <person name="Kohler A."/>
            <person name="Nagy L.G."/>
            <person name="Floudas D."/>
            <person name="Copeland A."/>
            <person name="Barry K.W."/>
            <person name="Cichocki N."/>
            <person name="Veneault-Fourrey C."/>
            <person name="LaButti K."/>
            <person name="Lindquist E.A."/>
            <person name="Lipzen A."/>
            <person name="Lundell T."/>
            <person name="Morin E."/>
            <person name="Murat C."/>
            <person name="Sun H."/>
            <person name="Tunlid A."/>
            <person name="Henrissat B."/>
            <person name="Grigoriev I.V."/>
            <person name="Hibbett D.S."/>
            <person name="Martin F."/>
            <person name="Nordberg H.P."/>
            <person name="Cantor M.N."/>
            <person name="Hua S.X."/>
        </authorList>
    </citation>
    <scope>NUCLEOTIDE SEQUENCE [LARGE SCALE GENOMIC DNA]</scope>
    <source>
        <strain evidence="2 3">Zn</strain>
    </source>
</reference>
<protein>
    <submittedName>
        <fullName evidence="2">Uncharacterized protein</fullName>
    </submittedName>
</protein>
<sequence length="774" mass="85772">MNVLEESVPCRYHYRRSVSGHQIAASSAYNKTESVSTETVRKPAQAAAALAFLRGQERSSFGLDPRTTRSSSNSQGGPHMSGQNSTIGSAMNALKRRQSVRFVTQRTTNYPSTQIFVEPRPGYGTVKLKAVSKNKLTVYRPMSPLSSFGNGSTASEVLDVFASGHVIPTESSTQEDDILSSESVHYGFRKSRSMLMQHKSPDVDDTNINPEKPSSLCYQYSSGISSIPMPGTESRQMHLKTHKSMSHLGSTQNNSSSGCRVANDLQVQIARDRFLHQMNQQRLRDRPSFLFWAKPRRQVLSGHSSSESSENEGIPPWKESRLSRKARRAANRIRNRFRRVFGRSLKAPVKILQQQAETPEAHAKEYFVTEVQEALGDNDTQSSSSISDTQTSLDSYKKRTIRLVPPTHCHLPIYQFSQDYGLQDLSYSESIYSRSTGSPTPEPTTSHGSLPNTSSAIHYRAQYDLSSTAHANNYSNKIGSVERGHIRENAQINDDDREVAPAPISMTKQPLGELQHNAMLNSDLIPVLKPTKKASSPTPLLENIEFNRSTPPLLPPRVEASAVHTQLVSSGTVTLTTLPQRQPLNSAAKVFRSASLADMILLSRHQNTSPKSFDQLPHNSARNFLRQGLRPSSEMGSESRGTKNASRSYERLWKLEPIQQTRRANESLRMMLVERGNNKRHNNWTESPTMPDKVTGIQTGRLGVTSEIDTIKSEGENEDPQGEGEIEGVCSIEGAGLMGPSIACRNIRLVGSMLSSRRSRIIGCSEGDSEEAFI</sequence>
<reference evidence="3" key="2">
    <citation type="submission" date="2015-01" db="EMBL/GenBank/DDBJ databases">
        <title>Evolutionary Origins and Diversification of the Mycorrhizal Mutualists.</title>
        <authorList>
            <consortium name="DOE Joint Genome Institute"/>
            <consortium name="Mycorrhizal Genomics Consortium"/>
            <person name="Kohler A."/>
            <person name="Kuo A."/>
            <person name="Nagy L.G."/>
            <person name="Floudas D."/>
            <person name="Copeland A."/>
            <person name="Barry K.W."/>
            <person name="Cichocki N."/>
            <person name="Veneault-Fourrey C."/>
            <person name="LaButti K."/>
            <person name="Lindquist E.A."/>
            <person name="Lipzen A."/>
            <person name="Lundell T."/>
            <person name="Morin E."/>
            <person name="Murat C."/>
            <person name="Riley R."/>
            <person name="Ohm R."/>
            <person name="Sun H."/>
            <person name="Tunlid A."/>
            <person name="Henrissat B."/>
            <person name="Grigoriev I.V."/>
            <person name="Hibbett D.S."/>
            <person name="Martin F."/>
        </authorList>
    </citation>
    <scope>NUCLEOTIDE SEQUENCE [LARGE SCALE GENOMIC DNA]</scope>
    <source>
        <strain evidence="3">Zn</strain>
    </source>
</reference>
<feature type="region of interest" description="Disordered" evidence="1">
    <location>
        <begin position="59"/>
        <end position="86"/>
    </location>
</feature>
<organism evidence="2 3">
    <name type="scientific">Oidiodendron maius (strain Zn)</name>
    <dbReference type="NCBI Taxonomy" id="913774"/>
    <lineage>
        <taxon>Eukaryota</taxon>
        <taxon>Fungi</taxon>
        <taxon>Dikarya</taxon>
        <taxon>Ascomycota</taxon>
        <taxon>Pezizomycotina</taxon>
        <taxon>Leotiomycetes</taxon>
        <taxon>Leotiomycetes incertae sedis</taxon>
        <taxon>Myxotrichaceae</taxon>
        <taxon>Oidiodendron</taxon>
    </lineage>
</organism>
<evidence type="ECO:0000313" key="3">
    <source>
        <dbReference type="Proteomes" id="UP000054321"/>
    </source>
</evidence>
<accession>A0A0C3D9L7</accession>